<evidence type="ECO:0000256" key="5">
    <source>
        <dbReference type="ARBA" id="ARBA00036927"/>
    </source>
</evidence>
<organism evidence="14 15">
    <name type="scientific">Phakopsora pachyrhizi</name>
    <name type="common">Asian soybean rust disease fungus</name>
    <dbReference type="NCBI Taxonomy" id="170000"/>
    <lineage>
        <taxon>Eukaryota</taxon>
        <taxon>Fungi</taxon>
        <taxon>Dikarya</taxon>
        <taxon>Basidiomycota</taxon>
        <taxon>Pucciniomycotina</taxon>
        <taxon>Pucciniomycetes</taxon>
        <taxon>Pucciniales</taxon>
        <taxon>Phakopsoraceae</taxon>
        <taxon>Phakopsora</taxon>
    </lineage>
</organism>
<keyword evidence="15" id="KW-1185">Reference proteome</keyword>
<dbReference type="InterPro" id="IPR006145">
    <property type="entry name" value="PsdUridine_synth_RsuA/RluA"/>
</dbReference>
<comment type="catalytic activity">
    <reaction evidence="5">
        <text>uridine(2819) in 21S rRNA = pseudouridine(2819) in 21S rRNA</text>
        <dbReference type="Rhea" id="RHEA:42556"/>
        <dbReference type="Rhea" id="RHEA-COMP:10113"/>
        <dbReference type="Rhea" id="RHEA-COMP:10114"/>
        <dbReference type="ChEBI" id="CHEBI:65314"/>
        <dbReference type="ChEBI" id="CHEBI:65315"/>
        <dbReference type="EC" id="5.4.99.43"/>
    </reaction>
</comment>
<dbReference type="Pfam" id="PF00849">
    <property type="entry name" value="PseudoU_synth_2"/>
    <property type="match status" value="1"/>
</dbReference>
<comment type="caution">
    <text evidence="14">The sequence shown here is derived from an EMBL/GenBank/DDBJ whole genome shotgun (WGS) entry which is preliminary data.</text>
</comment>
<proteinExistence type="inferred from homology"/>
<dbReference type="Gene3D" id="3.30.2350.10">
    <property type="entry name" value="Pseudouridine synthase"/>
    <property type="match status" value="1"/>
</dbReference>
<comment type="similarity">
    <text evidence="2">Belongs to the pseudouridine synthase RluA family.</text>
</comment>
<dbReference type="InterPro" id="IPR020103">
    <property type="entry name" value="PsdUridine_synth_cat_dom_sf"/>
</dbReference>
<dbReference type="PANTHER" id="PTHR21600:SF81">
    <property type="entry name" value="21S RRNA PSEUDOURIDINE(2819) SYNTHASE"/>
    <property type="match status" value="1"/>
</dbReference>
<evidence type="ECO:0000256" key="4">
    <source>
        <dbReference type="ARBA" id="ARBA00023235"/>
    </source>
</evidence>
<dbReference type="GO" id="GO:0000455">
    <property type="term" value="P:enzyme-directed rRNA pseudouridine synthesis"/>
    <property type="evidence" value="ECO:0007669"/>
    <property type="project" value="TreeGrafter"/>
</dbReference>
<dbReference type="Proteomes" id="UP001153365">
    <property type="component" value="Unassembled WGS sequence"/>
</dbReference>
<dbReference type="AlphaFoldDB" id="A0AAV0BAI5"/>
<dbReference type="GO" id="GO:0160143">
    <property type="term" value="F:21S rRNA pseudouridine(2819) synthase activity"/>
    <property type="evidence" value="ECO:0007669"/>
    <property type="project" value="UniProtKB-EC"/>
</dbReference>
<evidence type="ECO:0000256" key="9">
    <source>
        <dbReference type="ARBA" id="ARBA00041561"/>
    </source>
</evidence>
<evidence type="ECO:0000256" key="12">
    <source>
        <dbReference type="SAM" id="MobiDB-lite"/>
    </source>
</evidence>
<evidence type="ECO:0000256" key="1">
    <source>
        <dbReference type="ARBA" id="ARBA00004173"/>
    </source>
</evidence>
<dbReference type="PANTHER" id="PTHR21600">
    <property type="entry name" value="MITOCHONDRIAL RNA PSEUDOURIDINE SYNTHASE"/>
    <property type="match status" value="1"/>
</dbReference>
<evidence type="ECO:0000259" key="13">
    <source>
        <dbReference type="Pfam" id="PF00849"/>
    </source>
</evidence>
<dbReference type="GO" id="GO:0003723">
    <property type="term" value="F:RNA binding"/>
    <property type="evidence" value="ECO:0007669"/>
    <property type="project" value="InterPro"/>
</dbReference>
<evidence type="ECO:0000256" key="10">
    <source>
        <dbReference type="ARBA" id="ARBA00041978"/>
    </source>
</evidence>
<dbReference type="GO" id="GO:0005739">
    <property type="term" value="C:mitochondrion"/>
    <property type="evidence" value="ECO:0007669"/>
    <property type="project" value="UniProtKB-SubCell"/>
</dbReference>
<gene>
    <name evidence="14" type="ORF">PPACK8108_LOCUS16672</name>
</gene>
<evidence type="ECO:0000256" key="7">
    <source>
        <dbReference type="ARBA" id="ARBA00038947"/>
    </source>
</evidence>
<comment type="subcellular location">
    <subcellularLocation>
        <location evidence="1">Mitochondrion</location>
    </subcellularLocation>
</comment>
<comment type="function">
    <text evidence="6">Pseudouridylate synthase responsible for the pseudouridine-2819 formation in mitochondrial 21S rRNA. May modulate the efficiency or the fidelity of the mitochondrial translation machinery.</text>
</comment>
<feature type="domain" description="Pseudouridine synthase RsuA/RluA-like" evidence="13">
    <location>
        <begin position="1"/>
        <end position="109"/>
    </location>
</feature>
<protein>
    <recommendedName>
        <fullName evidence="8">21S rRNA pseudouridine(2819) synthase</fullName>
        <ecNumber evidence="7">5.4.99.43</ecNumber>
    </recommendedName>
    <alternativeName>
        <fullName evidence="10">Pseudouridine synthase 5</fullName>
    </alternativeName>
    <alternativeName>
        <fullName evidence="9">Pseudouridylate synthase PUS5</fullName>
    </alternativeName>
    <alternativeName>
        <fullName evidence="11">Uracil hydrolyase PUS5</fullName>
    </alternativeName>
</protein>
<evidence type="ECO:0000256" key="6">
    <source>
        <dbReference type="ARBA" id="ARBA00037513"/>
    </source>
</evidence>
<feature type="region of interest" description="Disordered" evidence="12">
    <location>
        <begin position="27"/>
        <end position="46"/>
    </location>
</feature>
<reference evidence="14" key="1">
    <citation type="submission" date="2022-06" db="EMBL/GenBank/DDBJ databases">
        <authorList>
            <consortium name="SYNGENTA / RWTH Aachen University"/>
        </authorList>
    </citation>
    <scope>NUCLEOTIDE SEQUENCE</scope>
</reference>
<keyword evidence="3" id="KW-0496">Mitochondrion</keyword>
<accession>A0AAV0BAI5</accession>
<dbReference type="InterPro" id="IPR050188">
    <property type="entry name" value="RluA_PseudoU_synthase"/>
</dbReference>
<dbReference type="EC" id="5.4.99.43" evidence="7"/>
<feature type="non-terminal residue" evidence="14">
    <location>
        <position position="156"/>
    </location>
</feature>
<evidence type="ECO:0000256" key="8">
    <source>
        <dbReference type="ARBA" id="ARBA00040626"/>
    </source>
</evidence>
<evidence type="ECO:0000256" key="2">
    <source>
        <dbReference type="ARBA" id="ARBA00010876"/>
    </source>
</evidence>
<evidence type="ECO:0000313" key="15">
    <source>
        <dbReference type="Proteomes" id="UP001153365"/>
    </source>
</evidence>
<keyword evidence="4" id="KW-0413">Isomerase</keyword>
<feature type="compositionally biased region" description="Polar residues" evidence="12">
    <location>
        <begin position="29"/>
        <end position="38"/>
    </location>
</feature>
<evidence type="ECO:0000256" key="3">
    <source>
        <dbReference type="ARBA" id="ARBA00023128"/>
    </source>
</evidence>
<sequence length="156" mass="17636">MILAKSLTVARTISNQFQNSKIHKKNLAPVQSDQSKNGPIQDARGSGMIDCRVRNRNNWMVIAEAKREGSDCKRAITDWHIVTATSTHAIVMLLAKTGRKHQLRLYCSQFLSSPTVGDFKYDFEYLNNKSKKAIKGFLKGESSGRILLHFSRLNLK</sequence>
<evidence type="ECO:0000313" key="14">
    <source>
        <dbReference type="EMBL" id="CAH7683245.1"/>
    </source>
</evidence>
<name>A0AAV0BAI5_PHAPC</name>
<dbReference type="SUPFAM" id="SSF55120">
    <property type="entry name" value="Pseudouridine synthase"/>
    <property type="match status" value="1"/>
</dbReference>
<dbReference type="EMBL" id="CALTRL010004574">
    <property type="protein sequence ID" value="CAH7683245.1"/>
    <property type="molecule type" value="Genomic_DNA"/>
</dbReference>
<evidence type="ECO:0000256" key="11">
    <source>
        <dbReference type="ARBA" id="ARBA00042700"/>
    </source>
</evidence>